<sequence>MGLSFKLSKTGKRYRPSPLSSEQEDFGPSSQRSNESTTVVIGTASRREVGISNDANGIDNIVPELEVSFTLNLYPKGYSIGKPTEIDNCQTFLQDVKSLHPYDRASEALFTAIESGRLPGNILDDIPCKYLDGTLICEIRDYRNCISELESSISSPNVPILHKVQLKISSENVVKDVPLIADDSWTYSDLLEAEASILKVLQPCLCLDPTPALDRLCKHPSATKLDLGIGRKRRMQQVPEVTVTSNHQSTGKKICIDRVPGNANNGTRAGEIGTQIRNESLQVHENIPMQNASNGVSFLRPNKLRQETITMSLPTQSEFQQNSPTTSQEQASGPPAIFLGTTASPSSSNNIMGSHMDTVDINSLVTMKRISDAQLSLLAGMKTQKRTTIQLDVIQQQQQQRRPQSLDLIGRDLQHKSQLLASQLDIKETQYSSGPMVQSLVAGDVSNGSVDRQFSGTAKLSALVKLNDKLAANASVIADTSSVVSNPNDPVHQQYKISGTRKCKPDSFSKTVGSSTSLINTNSQLTHDNRSMETVPVGDQMILKRFMKIDMLTQRYHLNVKRNKVDKYPTKGQMQYSTEKVASLLSDLCNGEDFTNQMKPMSGSIMCKTINTCKSRTMTFRDPEEKGTVPMRLMMFAKPDDGTVALKYGYMDKYDYDIQGYKITLPTTHHADLLVTQFTTLMERDGYQKVDDQTEPLPMQKFALTCKIDPLASTQSDDSSCEIKKTENASCQTMDVAASVTTSCKGSIHPFQNPYNNTRMSTSANNTPTLAIPHGYLPSVVMPNRKQHVDQSLLQRQQLQQQQQQHLQQATQPELQQQRLSPMYIMNQVSPLMSQGPSLQMRTNHMTKDKQTSMLHRQAQQPPQFPWKQMMGLNPTMKVGNVGNNMVGLGEQSNVMPMAGLRGISPSMGPISSLGNITPHQMNLSSASNFTSGLHPSSVSSTQATAVTMTKLRMTQEKVGLFGQPRIACMPELPNSSHLSKLGMVNRARMVPFQQNLISPIGHRIPGSNLYINSQQLQQQLRQPSPQMISPMQQQIHHQMNSPMQQQMQHPMSSPMQQQMQHPTSSPLEQQMQQQKSSPLQEQIQQQIGSPVQQQVSSPLQQQMQE</sequence>
<dbReference type="Proteomes" id="UP001327560">
    <property type="component" value="Chromosome 3"/>
</dbReference>
<evidence type="ECO:0000313" key="5">
    <source>
        <dbReference type="Proteomes" id="UP001327560"/>
    </source>
</evidence>
<evidence type="ECO:0000256" key="1">
    <source>
        <dbReference type="SAM" id="MobiDB-lite"/>
    </source>
</evidence>
<dbReference type="GO" id="GO:0006357">
    <property type="term" value="P:regulation of transcription by RNA polymerase II"/>
    <property type="evidence" value="ECO:0007669"/>
    <property type="project" value="TreeGrafter"/>
</dbReference>
<dbReference type="InterPro" id="IPR021950">
    <property type="entry name" value="Spt20"/>
</dbReference>
<accession>A0AAQ3Q6T1</accession>
<dbReference type="EMBL" id="CP136892">
    <property type="protein sequence ID" value="WOL01071.1"/>
    <property type="molecule type" value="Genomic_DNA"/>
</dbReference>
<feature type="compositionally biased region" description="Polar residues" evidence="1">
    <location>
        <begin position="313"/>
        <end position="331"/>
    </location>
</feature>
<dbReference type="Pfam" id="PF12090">
    <property type="entry name" value="Spt20_SEP"/>
    <property type="match status" value="1"/>
</dbReference>
<evidence type="ECO:0000259" key="3">
    <source>
        <dbReference type="Pfam" id="PF20474"/>
    </source>
</evidence>
<feature type="compositionally biased region" description="Polar residues" evidence="1">
    <location>
        <begin position="28"/>
        <end position="37"/>
    </location>
</feature>
<protein>
    <submittedName>
        <fullName evidence="4">Uncharacterized protein</fullName>
    </submittedName>
</protein>
<dbReference type="InterPro" id="IPR046468">
    <property type="entry name" value="Spt20-like_SEP"/>
</dbReference>
<dbReference type="InterPro" id="IPR046467">
    <property type="entry name" value="PHL_dom"/>
</dbReference>
<evidence type="ECO:0000313" key="4">
    <source>
        <dbReference type="EMBL" id="WOL01071.1"/>
    </source>
</evidence>
<dbReference type="PANTHER" id="PTHR13526:SF20">
    <property type="entry name" value="OS01G0117800 PROTEIN"/>
    <property type="match status" value="1"/>
</dbReference>
<feature type="region of interest" description="Disordered" evidence="1">
    <location>
        <begin position="1"/>
        <end position="37"/>
    </location>
</feature>
<proteinExistence type="predicted"/>
<name>A0AAQ3Q6T1_9LILI</name>
<dbReference type="PANTHER" id="PTHR13526">
    <property type="entry name" value="TRANSCRIPTION FACTOR SPT20 HOMOLOG"/>
    <property type="match status" value="1"/>
</dbReference>
<dbReference type="GO" id="GO:0000124">
    <property type="term" value="C:SAGA complex"/>
    <property type="evidence" value="ECO:0007669"/>
    <property type="project" value="InterPro"/>
</dbReference>
<organism evidence="4 5">
    <name type="scientific">Canna indica</name>
    <name type="common">Indian-shot</name>
    <dbReference type="NCBI Taxonomy" id="4628"/>
    <lineage>
        <taxon>Eukaryota</taxon>
        <taxon>Viridiplantae</taxon>
        <taxon>Streptophyta</taxon>
        <taxon>Embryophyta</taxon>
        <taxon>Tracheophyta</taxon>
        <taxon>Spermatophyta</taxon>
        <taxon>Magnoliopsida</taxon>
        <taxon>Liliopsida</taxon>
        <taxon>Zingiberales</taxon>
        <taxon>Cannaceae</taxon>
        <taxon>Canna</taxon>
    </lineage>
</organism>
<feature type="region of interest" description="Disordered" evidence="1">
    <location>
        <begin position="313"/>
        <end position="335"/>
    </location>
</feature>
<dbReference type="GO" id="GO:0003712">
    <property type="term" value="F:transcription coregulator activity"/>
    <property type="evidence" value="ECO:0007669"/>
    <property type="project" value="InterPro"/>
</dbReference>
<gene>
    <name evidence="4" type="ORF">Cni_G09784</name>
</gene>
<feature type="domain" description="PHL" evidence="3">
    <location>
        <begin position="555"/>
        <end position="697"/>
    </location>
</feature>
<dbReference type="AlphaFoldDB" id="A0AAQ3Q6T1"/>
<keyword evidence="5" id="KW-1185">Reference proteome</keyword>
<reference evidence="4 5" key="1">
    <citation type="submission" date="2023-10" db="EMBL/GenBank/DDBJ databases">
        <title>Chromosome-scale genome assembly provides insights into flower coloration mechanisms of Canna indica.</title>
        <authorList>
            <person name="Li C."/>
        </authorList>
    </citation>
    <scope>NUCLEOTIDE SEQUENCE [LARGE SCALE GENOMIC DNA]</scope>
    <source>
        <tissue evidence="4">Flower</tissue>
    </source>
</reference>
<feature type="region of interest" description="Disordered" evidence="1">
    <location>
        <begin position="1017"/>
        <end position="1106"/>
    </location>
</feature>
<feature type="domain" description="Spt20-like SEP" evidence="2">
    <location>
        <begin position="66"/>
        <end position="216"/>
    </location>
</feature>
<evidence type="ECO:0000259" key="2">
    <source>
        <dbReference type="Pfam" id="PF12090"/>
    </source>
</evidence>
<dbReference type="Pfam" id="PF20474">
    <property type="entry name" value="PHL"/>
    <property type="match status" value="1"/>
</dbReference>